<dbReference type="STRING" id="1247936.BN2475_140042"/>
<name>A0A1N7RSU1_9BURK</name>
<sequence>MNLLWIKETQTRIGMFAVLLTMLGLYGCGGSDGSPDADPKLADADAKLAPYYTQAISWHDCSSGNFQGLDEDLLYQLSSRTRCASVMVPLDYDDISKGNASIGILKVSAGRSAGTLGAIWTNPGGPGESGLNMPLGLSKLWLLGNSANPLGEKFLRLTDAYDVIGFDPRGVGSSVQLVCSSNATAGFIPFTDRSAATINAQMKGDRDVASACGGTPLTPYINTEYTARDMEVIRVALGYDKLNYYGASYGTALGARYASLFPDHTGRMILDSVMDINLPISEYAPGQAPAFQKILDGIVAPYVAARNDVFGLGTNAEGVKNIARTGPAWLTSWLGHSLPSWLYSQSMIEFLVAHLAAAKGINSLLAANPTISPNDLQTAVDTLQFFPQGNRAAESIARQAAVNAVGSYRAFLSGATQLQSFNGTFRSVTCNDGPLTHHDQQYWIDLGNLLAQSAPLIGGRYSSQPCLYWPFTPRRLPTFGRASTLPILLLHNENDGATPLSGARATAAVLKGSRLVVQDMTYNHGAAYTGSPCVNGYMADYLLQGTLPQGNVTCAGNGLPAELKTMDLVSKFARGGAAIKANPNDMYSDSIQAEKVLQKLRDMIR</sequence>
<dbReference type="RefSeq" id="WP_094778922.1">
    <property type="nucleotide sequence ID" value="NZ_CYGX02000014.1"/>
</dbReference>
<feature type="domain" description="AB hydrolase-1" evidence="4">
    <location>
        <begin position="157"/>
        <end position="301"/>
    </location>
</feature>
<evidence type="ECO:0000313" key="7">
    <source>
        <dbReference type="Proteomes" id="UP000187012"/>
    </source>
</evidence>
<dbReference type="AlphaFoldDB" id="A0A1N7RSU1"/>
<dbReference type="Gene3D" id="3.40.50.1820">
    <property type="entry name" value="alpha/beta hydrolase"/>
    <property type="match status" value="1"/>
</dbReference>
<evidence type="ECO:0000313" key="6">
    <source>
        <dbReference type="EMBL" id="SIT38169.1"/>
    </source>
</evidence>
<dbReference type="EMBL" id="CYGX02000014">
    <property type="protein sequence ID" value="SIT38169.1"/>
    <property type="molecule type" value="Genomic_DNA"/>
</dbReference>
<dbReference type="Pfam" id="PF08386">
    <property type="entry name" value="Abhydrolase_4"/>
    <property type="match status" value="1"/>
</dbReference>
<protein>
    <submittedName>
        <fullName evidence="6">TAP domain-containing protein</fullName>
    </submittedName>
</protein>
<keyword evidence="2" id="KW-0732">Signal</keyword>
<evidence type="ECO:0000256" key="2">
    <source>
        <dbReference type="ARBA" id="ARBA00022729"/>
    </source>
</evidence>
<dbReference type="InterPro" id="IPR029058">
    <property type="entry name" value="AB_hydrolase_fold"/>
</dbReference>
<dbReference type="SUPFAM" id="SSF53474">
    <property type="entry name" value="alpha/beta-Hydrolases"/>
    <property type="match status" value="1"/>
</dbReference>
<dbReference type="InterPro" id="IPR000073">
    <property type="entry name" value="AB_hydrolase_1"/>
</dbReference>
<dbReference type="Pfam" id="PF00561">
    <property type="entry name" value="Abhydrolase_1"/>
    <property type="match status" value="1"/>
</dbReference>
<accession>A0A1N7RSU1</accession>
<dbReference type="OrthoDB" id="5519806at2"/>
<dbReference type="InterPro" id="IPR051601">
    <property type="entry name" value="Serine_prot/Carboxylest_S33"/>
</dbReference>
<organism evidence="6 7">
    <name type="scientific">Paraburkholderia ribeironis</name>
    <dbReference type="NCBI Taxonomy" id="1247936"/>
    <lineage>
        <taxon>Bacteria</taxon>
        <taxon>Pseudomonadati</taxon>
        <taxon>Pseudomonadota</taxon>
        <taxon>Betaproteobacteria</taxon>
        <taxon>Burkholderiales</taxon>
        <taxon>Burkholderiaceae</taxon>
        <taxon>Paraburkholderia</taxon>
    </lineage>
</organism>
<evidence type="ECO:0000256" key="3">
    <source>
        <dbReference type="ARBA" id="ARBA00022801"/>
    </source>
</evidence>
<dbReference type="PANTHER" id="PTHR43248:SF29">
    <property type="entry name" value="TRIPEPTIDYL AMINOPEPTIDASE"/>
    <property type="match status" value="1"/>
</dbReference>
<evidence type="ECO:0000259" key="5">
    <source>
        <dbReference type="Pfam" id="PF08386"/>
    </source>
</evidence>
<keyword evidence="7" id="KW-1185">Reference proteome</keyword>
<dbReference type="PANTHER" id="PTHR43248">
    <property type="entry name" value="2-SUCCINYL-6-HYDROXY-2,4-CYCLOHEXADIENE-1-CARBOXYLATE SYNTHASE"/>
    <property type="match status" value="1"/>
</dbReference>
<comment type="similarity">
    <text evidence="1">Belongs to the peptidase S33 family.</text>
</comment>
<proteinExistence type="inferred from homology"/>
<dbReference type="PROSITE" id="PS51257">
    <property type="entry name" value="PROKAR_LIPOPROTEIN"/>
    <property type="match status" value="1"/>
</dbReference>
<evidence type="ECO:0000259" key="4">
    <source>
        <dbReference type="Pfam" id="PF00561"/>
    </source>
</evidence>
<dbReference type="InterPro" id="IPR013595">
    <property type="entry name" value="Pept_S33_TAP-like_C"/>
</dbReference>
<dbReference type="GO" id="GO:0016787">
    <property type="term" value="F:hydrolase activity"/>
    <property type="evidence" value="ECO:0007669"/>
    <property type="project" value="UniProtKB-KW"/>
</dbReference>
<reference evidence="6 7" key="1">
    <citation type="submission" date="2016-12" db="EMBL/GenBank/DDBJ databases">
        <authorList>
            <person name="Song W.-J."/>
            <person name="Kurnit D.M."/>
        </authorList>
    </citation>
    <scope>NUCLEOTIDE SEQUENCE [LARGE SCALE GENOMIC DNA]</scope>
    <source>
        <strain evidence="6 7">STM7296</strain>
    </source>
</reference>
<keyword evidence="3" id="KW-0378">Hydrolase</keyword>
<feature type="domain" description="Peptidase S33 tripeptidyl aminopeptidase-like C-terminal" evidence="5">
    <location>
        <begin position="455"/>
        <end position="554"/>
    </location>
</feature>
<dbReference type="Proteomes" id="UP000187012">
    <property type="component" value="Unassembled WGS sequence"/>
</dbReference>
<evidence type="ECO:0000256" key="1">
    <source>
        <dbReference type="ARBA" id="ARBA00010088"/>
    </source>
</evidence>
<gene>
    <name evidence="6" type="ORF">BN2475_140042</name>
</gene>